<feature type="domain" description="DUF112" evidence="2">
    <location>
        <begin position="19"/>
        <end position="436"/>
    </location>
</feature>
<feature type="transmembrane region" description="Helical" evidence="1">
    <location>
        <begin position="109"/>
        <end position="133"/>
    </location>
</feature>
<gene>
    <name evidence="3" type="ORF">E4O86_04655</name>
</gene>
<feature type="transmembrane region" description="Helical" evidence="1">
    <location>
        <begin position="531"/>
        <end position="558"/>
    </location>
</feature>
<name>A0A964WSL5_9HYPH</name>
<dbReference type="AlphaFoldDB" id="A0A964WSL5"/>
<feature type="transmembrane region" description="Helical" evidence="1">
    <location>
        <begin position="139"/>
        <end position="161"/>
    </location>
</feature>
<keyword evidence="1" id="KW-1133">Transmembrane helix</keyword>
<reference evidence="3" key="1">
    <citation type="submission" date="2019-03" db="EMBL/GenBank/DDBJ databases">
        <title>Afifella sp. nov., isolated from activated sludge.</title>
        <authorList>
            <person name="Li Q."/>
            <person name="Liu Y."/>
        </authorList>
    </citation>
    <scope>NUCLEOTIDE SEQUENCE</scope>
    <source>
        <strain evidence="3">L72</strain>
    </source>
</reference>
<evidence type="ECO:0000313" key="4">
    <source>
        <dbReference type="Proteomes" id="UP000773614"/>
    </source>
</evidence>
<keyword evidence="1" id="KW-0472">Membrane</keyword>
<evidence type="ECO:0000313" key="3">
    <source>
        <dbReference type="EMBL" id="MYZ47001.1"/>
    </source>
</evidence>
<feature type="transmembrane region" description="Helical" evidence="1">
    <location>
        <begin position="618"/>
        <end position="637"/>
    </location>
</feature>
<feature type="transmembrane region" description="Helical" evidence="1">
    <location>
        <begin position="357"/>
        <end position="378"/>
    </location>
</feature>
<feature type="transmembrane region" description="Helical" evidence="1">
    <location>
        <begin position="168"/>
        <end position="188"/>
    </location>
</feature>
<protein>
    <submittedName>
        <fullName evidence="3">Tricarboxylate transporter</fullName>
    </submittedName>
</protein>
<evidence type="ECO:0000256" key="1">
    <source>
        <dbReference type="SAM" id="Phobius"/>
    </source>
</evidence>
<dbReference type="PANTHER" id="PTHR35342:SF5">
    <property type="entry name" value="TRICARBOXYLIC TRANSPORT PROTEIN"/>
    <property type="match status" value="1"/>
</dbReference>
<keyword evidence="1" id="KW-0812">Transmembrane</keyword>
<organism evidence="3 4">
    <name type="scientific">Propylenella binzhouense</name>
    <dbReference type="NCBI Taxonomy" id="2555902"/>
    <lineage>
        <taxon>Bacteria</taxon>
        <taxon>Pseudomonadati</taxon>
        <taxon>Pseudomonadota</taxon>
        <taxon>Alphaproteobacteria</taxon>
        <taxon>Hyphomicrobiales</taxon>
        <taxon>Propylenellaceae</taxon>
        <taxon>Propylenella</taxon>
    </lineage>
</organism>
<feature type="transmembrane region" description="Helical" evidence="1">
    <location>
        <begin position="505"/>
        <end position="524"/>
    </location>
</feature>
<dbReference type="OrthoDB" id="9806425at2"/>
<dbReference type="Proteomes" id="UP000773614">
    <property type="component" value="Unassembled WGS sequence"/>
</dbReference>
<dbReference type="InterPro" id="IPR002823">
    <property type="entry name" value="DUF112_TM"/>
</dbReference>
<dbReference type="RefSeq" id="WP_161139342.1">
    <property type="nucleotide sequence ID" value="NZ_SPKJ01000008.1"/>
</dbReference>
<proteinExistence type="predicted"/>
<accession>A0A964WSL5</accession>
<feature type="transmembrane region" description="Helical" evidence="1">
    <location>
        <begin position="583"/>
        <end position="611"/>
    </location>
</feature>
<keyword evidence="4" id="KW-1185">Reference proteome</keyword>
<feature type="transmembrane region" description="Helical" evidence="1">
    <location>
        <begin position="50"/>
        <end position="70"/>
    </location>
</feature>
<feature type="transmembrane region" description="Helical" evidence="1">
    <location>
        <begin position="460"/>
        <end position="481"/>
    </location>
</feature>
<dbReference type="EMBL" id="SPKJ01000008">
    <property type="protein sequence ID" value="MYZ47001.1"/>
    <property type="molecule type" value="Genomic_DNA"/>
</dbReference>
<feature type="transmembrane region" description="Helical" evidence="1">
    <location>
        <begin position="194"/>
        <end position="215"/>
    </location>
</feature>
<feature type="transmembrane region" description="Helical" evidence="1">
    <location>
        <begin position="313"/>
        <end position="337"/>
    </location>
</feature>
<feature type="transmembrane region" description="Helical" evidence="1">
    <location>
        <begin position="385"/>
        <end position="403"/>
    </location>
</feature>
<dbReference type="PANTHER" id="PTHR35342">
    <property type="entry name" value="TRICARBOXYLIC TRANSPORT PROTEIN"/>
    <property type="match status" value="1"/>
</dbReference>
<dbReference type="Pfam" id="PF01970">
    <property type="entry name" value="TctA"/>
    <property type="match status" value="1"/>
</dbReference>
<feature type="transmembrane region" description="Helical" evidence="1">
    <location>
        <begin position="409"/>
        <end position="425"/>
    </location>
</feature>
<evidence type="ECO:0000259" key="2">
    <source>
        <dbReference type="Pfam" id="PF01970"/>
    </source>
</evidence>
<sequence>MIADAFFGALSHLLSVNYLLYMLLGVSVGLIVGILPALGGIAGMSLLLPFIYGMDVTSALGMLMGMVAVIPTSDTFSSVLMGIPGSASAQATVLDGFPMAKRGEAARALSAAFSASFIGGLFGAAILTIFVLIARPLILSFGAAELFMLAIFGLSMVGVLTGASLPKGLAACAIGLAFGSIGAAPATGEYRMDFGTLYLSTGLPLSIVGLGLFAIPEIIDLLRGGGAISGSGKLGKGWMHGVQDTIQNFWLTIRCSGIGALLGALPGLGGSVIDWVAYGHVVQTSRDKSMFGKGDVRGVIAPESANNAKDGGALVPTLLFGIPGSGSMAIFMAGMLLLGLQPGPAMVGRNLDLTYTIVWSLAIANVIGTFFCIVLSPAIARLTTIRFSIVAPFMVMIIAFAAFQSNFSLYDLVTLLALGILGVLMRRFGWSRPAFLIGFVLATQSERYLYQAVQFDGWGFLTRPIVLIIISLILVSTWFALRSRKAEGGILHTEGDAEASRAEVLWPQVAFVLFTLALFAFTFWEAWKISFLAAVFPMIIAGVGGISAILVLASYAVAKTDAAANFDLDHKPRAAGDPGTGYYLGWIVAFVAGVALVGFFLALAIFFLGFLRVIAKTSWLATIALTLFGLAMVLVLADNLELVFPGGLLQSYYDLPWPLRG</sequence>
<feature type="transmembrane region" description="Helical" evidence="1">
    <location>
        <begin position="18"/>
        <end position="38"/>
    </location>
</feature>
<comment type="caution">
    <text evidence="3">The sequence shown here is derived from an EMBL/GenBank/DDBJ whole genome shotgun (WGS) entry which is preliminary data.</text>
</comment>